<dbReference type="RefSeq" id="WP_209465951.1">
    <property type="nucleotide sequence ID" value="NZ_JAGGLG010000007.1"/>
</dbReference>
<protein>
    <recommendedName>
        <fullName evidence="3">Polymerase nucleotidyl transferase domain-containing protein</fullName>
    </recommendedName>
</protein>
<evidence type="ECO:0000313" key="1">
    <source>
        <dbReference type="EMBL" id="MBP2017812.1"/>
    </source>
</evidence>
<gene>
    <name evidence="1" type="ORF">J2Z79_001197</name>
</gene>
<comment type="caution">
    <text evidence="1">The sequence shown here is derived from an EMBL/GenBank/DDBJ whole genome shotgun (WGS) entry which is preliminary data.</text>
</comment>
<name>A0ABS4JQL3_9FIRM</name>
<keyword evidence="2" id="KW-1185">Reference proteome</keyword>
<proteinExistence type="predicted"/>
<accession>A0ABS4JQL3</accession>
<sequence>MSQDHETVRSLICDYFASRLLEQPAYPHLKPALPVAKVLVTGGFSIGTARCGSDLDIEMIVPDELYPAMLQGAGGPRGLRVHDEAHTPLVDEKVRPMTWLRRRLAGDDPESLWIYQHAVVVQDPDAQLPARVALAAERFREHVPQLVASRYRTFRSLVTIEDSREELCRQVMLGKAIESALTLPLLAREEPHPYPKWQAWWLVERHARGAEVVNLCRRMLAKPVTREAFEPLRRIIDDILIEAGYREGLVRNFWRKL</sequence>
<evidence type="ECO:0000313" key="2">
    <source>
        <dbReference type="Proteomes" id="UP001519289"/>
    </source>
</evidence>
<dbReference type="Proteomes" id="UP001519289">
    <property type="component" value="Unassembled WGS sequence"/>
</dbReference>
<organism evidence="1 2">
    <name type="scientific">Symbiobacterium terraclitae</name>
    <dbReference type="NCBI Taxonomy" id="557451"/>
    <lineage>
        <taxon>Bacteria</taxon>
        <taxon>Bacillati</taxon>
        <taxon>Bacillota</taxon>
        <taxon>Clostridia</taxon>
        <taxon>Eubacteriales</taxon>
        <taxon>Symbiobacteriaceae</taxon>
        <taxon>Symbiobacterium</taxon>
    </lineage>
</organism>
<reference evidence="1 2" key="1">
    <citation type="submission" date="2021-03" db="EMBL/GenBank/DDBJ databases">
        <title>Genomic Encyclopedia of Type Strains, Phase IV (KMG-IV): sequencing the most valuable type-strain genomes for metagenomic binning, comparative biology and taxonomic classification.</title>
        <authorList>
            <person name="Goeker M."/>
        </authorList>
    </citation>
    <scope>NUCLEOTIDE SEQUENCE [LARGE SCALE GENOMIC DNA]</scope>
    <source>
        <strain evidence="1 2">DSM 27138</strain>
    </source>
</reference>
<dbReference type="EMBL" id="JAGGLG010000007">
    <property type="protein sequence ID" value="MBP2017812.1"/>
    <property type="molecule type" value="Genomic_DNA"/>
</dbReference>
<evidence type="ECO:0008006" key="3">
    <source>
        <dbReference type="Google" id="ProtNLM"/>
    </source>
</evidence>